<reference evidence="1" key="1">
    <citation type="submission" date="2016-10" db="EMBL/GenBank/DDBJ databases">
        <title>Sequence of Gallionella enrichment culture.</title>
        <authorList>
            <person name="Poehlein A."/>
            <person name="Muehling M."/>
            <person name="Daniel R."/>
        </authorList>
    </citation>
    <scope>NUCLEOTIDE SEQUENCE</scope>
</reference>
<sequence>MRADPAHVFCHQLVAALGHHGHFVMGPDRRRAEADEFDAKRVGHRLNFAQVFVHLVAGLVDGFHLRAGKLKLPARLQADIGAVGEGEADHLVLLKHRLPAEAVAQAVEHRLD</sequence>
<protein>
    <submittedName>
        <fullName evidence="1">Uncharacterized protein</fullName>
    </submittedName>
</protein>
<gene>
    <name evidence="1" type="ORF">GALL_496390</name>
</gene>
<proteinExistence type="predicted"/>
<name>A0A1J5PME6_9ZZZZ</name>
<evidence type="ECO:0000313" key="1">
    <source>
        <dbReference type="EMBL" id="OIQ68764.1"/>
    </source>
</evidence>
<dbReference type="EMBL" id="MLJW01005119">
    <property type="protein sequence ID" value="OIQ68764.1"/>
    <property type="molecule type" value="Genomic_DNA"/>
</dbReference>
<dbReference type="AlphaFoldDB" id="A0A1J5PME6"/>
<organism evidence="1">
    <name type="scientific">mine drainage metagenome</name>
    <dbReference type="NCBI Taxonomy" id="410659"/>
    <lineage>
        <taxon>unclassified sequences</taxon>
        <taxon>metagenomes</taxon>
        <taxon>ecological metagenomes</taxon>
    </lineage>
</organism>
<comment type="caution">
    <text evidence="1">The sequence shown here is derived from an EMBL/GenBank/DDBJ whole genome shotgun (WGS) entry which is preliminary data.</text>
</comment>
<accession>A0A1J5PME6</accession>